<accession>A0A2S7X2X8</accession>
<dbReference type="Proteomes" id="UP000239263">
    <property type="component" value="Unassembled WGS sequence"/>
</dbReference>
<name>A0A2S7X2X8_9GAMM</name>
<dbReference type="EMBL" id="MSCO01000002">
    <property type="protein sequence ID" value="PQJ84532.1"/>
    <property type="molecule type" value="Genomic_DNA"/>
</dbReference>
<reference evidence="1 2" key="1">
    <citation type="submission" date="2016-12" db="EMBL/GenBank/DDBJ databases">
        <title>Diversity of luminous bacteria.</title>
        <authorList>
            <person name="Yoshizawa S."/>
            <person name="Kogure K."/>
        </authorList>
    </citation>
    <scope>NUCLEOTIDE SEQUENCE [LARGE SCALE GENOMIC DNA]</scope>
    <source>
        <strain evidence="1 2">ATCC 33715</strain>
    </source>
</reference>
<evidence type="ECO:0000313" key="2">
    <source>
        <dbReference type="Proteomes" id="UP000239263"/>
    </source>
</evidence>
<evidence type="ECO:0008006" key="3">
    <source>
        <dbReference type="Google" id="ProtNLM"/>
    </source>
</evidence>
<protein>
    <recommendedName>
        <fullName evidence="3">DUF1848 domain-containing protein</fullName>
    </recommendedName>
</protein>
<dbReference type="AlphaFoldDB" id="A0A2S7X2X8"/>
<dbReference type="InterPro" id="IPR014998">
    <property type="entry name" value="DUF1848"/>
</dbReference>
<dbReference type="Pfam" id="PF08902">
    <property type="entry name" value="DUF1848"/>
    <property type="match status" value="1"/>
</dbReference>
<organism evidence="1 2">
    <name type="scientific">Aliivibrio sifiae</name>
    <dbReference type="NCBI Taxonomy" id="566293"/>
    <lineage>
        <taxon>Bacteria</taxon>
        <taxon>Pseudomonadati</taxon>
        <taxon>Pseudomonadota</taxon>
        <taxon>Gammaproteobacteria</taxon>
        <taxon>Vibrionales</taxon>
        <taxon>Vibrionaceae</taxon>
        <taxon>Aliivibrio</taxon>
    </lineage>
</organism>
<gene>
    <name evidence="1" type="ORF">BTO22_13505</name>
</gene>
<proteinExistence type="predicted"/>
<comment type="caution">
    <text evidence="1">The sequence shown here is derived from an EMBL/GenBank/DDBJ whole genome shotgun (WGS) entry which is preliminary data.</text>
</comment>
<dbReference type="OrthoDB" id="9771212at2"/>
<dbReference type="RefSeq" id="WP_105055967.1">
    <property type="nucleotide sequence ID" value="NZ_CAWNRT010000002.1"/>
</dbReference>
<feature type="non-terminal residue" evidence="1">
    <location>
        <position position="312"/>
    </location>
</feature>
<sequence length="312" mass="35728">MIISASRRTDIPAFYSEWFINRIKSGFLLTRNPFNANQVKRVSLLPDDVDAIVFWTRNPKKLLPHLEYLDQLGLRYYFQYTITGYSKTLETNTLHPLKAIDIFKELSVKIGKEKVIWRYDPIILSNVTPIPEHLRLFEKIASLLSGYTNQVVISFADLYKKTETNLDKVDGLEYSDILHNEKELNNLCAGLKEIAEKYKMDITTCAEEVNLKSTGIEHGKCIDDRLIESIFDIKVTNSKDQGQRSECGCVKSIDIGMYNSCLHGCIYCYATYQKNGALENYKKHDPESPFLIGSGEGYEHFVNSIPIQNSLL</sequence>
<evidence type="ECO:0000313" key="1">
    <source>
        <dbReference type="EMBL" id="PQJ84532.1"/>
    </source>
</evidence>